<protein>
    <recommendedName>
        <fullName evidence="2">DUF7907 domain-containing protein</fullName>
    </recommendedName>
</protein>
<comment type="caution">
    <text evidence="3">The sequence shown here is derived from an EMBL/GenBank/DDBJ whole genome shotgun (WGS) entry which is preliminary data.</text>
</comment>
<proteinExistence type="predicted"/>
<dbReference type="InterPro" id="IPR057229">
    <property type="entry name" value="DUF7907"/>
</dbReference>
<evidence type="ECO:0000259" key="2">
    <source>
        <dbReference type="Pfam" id="PF25484"/>
    </source>
</evidence>
<evidence type="ECO:0000313" key="4">
    <source>
        <dbReference type="Proteomes" id="UP001281003"/>
    </source>
</evidence>
<dbReference type="Proteomes" id="UP001281003">
    <property type="component" value="Unassembled WGS sequence"/>
</dbReference>
<dbReference type="AlphaFoldDB" id="A0AAE0U2E2"/>
<accession>A0AAE0U2E2</accession>
<feature type="chain" id="PRO_5042244600" description="DUF7907 domain-containing protein" evidence="1">
    <location>
        <begin position="17"/>
        <end position="258"/>
    </location>
</feature>
<dbReference type="EMBL" id="JAUTDP010000015">
    <property type="protein sequence ID" value="KAK3388478.1"/>
    <property type="molecule type" value="Genomic_DNA"/>
</dbReference>
<feature type="domain" description="DUF7907" evidence="2">
    <location>
        <begin position="35"/>
        <end position="229"/>
    </location>
</feature>
<keyword evidence="1" id="KW-0732">Signal</keyword>
<name>A0AAE0U2E2_SORBR</name>
<reference evidence="3" key="2">
    <citation type="submission" date="2023-07" db="EMBL/GenBank/DDBJ databases">
        <authorList>
            <consortium name="Lawrence Berkeley National Laboratory"/>
            <person name="Haridas S."/>
            <person name="Hensen N."/>
            <person name="Bonometti L."/>
            <person name="Westerberg I."/>
            <person name="Brannstrom I.O."/>
            <person name="Guillou S."/>
            <person name="Cros-Aarteil S."/>
            <person name="Calhoun S."/>
            <person name="Kuo A."/>
            <person name="Mondo S."/>
            <person name="Pangilinan J."/>
            <person name="Riley R."/>
            <person name="LaButti K."/>
            <person name="Andreopoulos B."/>
            <person name="Lipzen A."/>
            <person name="Chen C."/>
            <person name="Yanf M."/>
            <person name="Daum C."/>
            <person name="Ng V."/>
            <person name="Clum A."/>
            <person name="Steindorff A."/>
            <person name="Ohm R."/>
            <person name="Martin F."/>
            <person name="Silar P."/>
            <person name="Natvig D."/>
            <person name="Lalanne C."/>
            <person name="Gautier V."/>
            <person name="Ament-velasquez S.L."/>
            <person name="Kruys A."/>
            <person name="Hutchinson M.I."/>
            <person name="Powell A.J."/>
            <person name="Barry K."/>
            <person name="Miller A.N."/>
            <person name="Grigoriev I.V."/>
            <person name="Debuchy R."/>
            <person name="Gladieux P."/>
            <person name="Thoren M.H."/>
            <person name="Johannesson H."/>
        </authorList>
    </citation>
    <scope>NUCLEOTIDE SEQUENCE</scope>
    <source>
        <strain evidence="3">FGSC 1904</strain>
    </source>
</reference>
<reference evidence="3" key="1">
    <citation type="journal article" date="2023" name="Mol. Phylogenet. Evol.">
        <title>Genome-scale phylogeny and comparative genomics of the fungal order Sordariales.</title>
        <authorList>
            <person name="Hensen N."/>
            <person name="Bonometti L."/>
            <person name="Westerberg I."/>
            <person name="Brannstrom I.O."/>
            <person name="Guillou S."/>
            <person name="Cros-Aarteil S."/>
            <person name="Calhoun S."/>
            <person name="Haridas S."/>
            <person name="Kuo A."/>
            <person name="Mondo S."/>
            <person name="Pangilinan J."/>
            <person name="Riley R."/>
            <person name="LaButti K."/>
            <person name="Andreopoulos B."/>
            <person name="Lipzen A."/>
            <person name="Chen C."/>
            <person name="Yan M."/>
            <person name="Daum C."/>
            <person name="Ng V."/>
            <person name="Clum A."/>
            <person name="Steindorff A."/>
            <person name="Ohm R.A."/>
            <person name="Martin F."/>
            <person name="Silar P."/>
            <person name="Natvig D.O."/>
            <person name="Lalanne C."/>
            <person name="Gautier V."/>
            <person name="Ament-Velasquez S.L."/>
            <person name="Kruys A."/>
            <person name="Hutchinson M.I."/>
            <person name="Powell A.J."/>
            <person name="Barry K."/>
            <person name="Miller A.N."/>
            <person name="Grigoriev I.V."/>
            <person name="Debuchy R."/>
            <person name="Gladieux P."/>
            <person name="Hiltunen Thoren M."/>
            <person name="Johannesson H."/>
        </authorList>
    </citation>
    <scope>NUCLEOTIDE SEQUENCE</scope>
    <source>
        <strain evidence="3">FGSC 1904</strain>
    </source>
</reference>
<organism evidence="3 4">
    <name type="scientific">Sordaria brevicollis</name>
    <dbReference type="NCBI Taxonomy" id="83679"/>
    <lineage>
        <taxon>Eukaryota</taxon>
        <taxon>Fungi</taxon>
        <taxon>Dikarya</taxon>
        <taxon>Ascomycota</taxon>
        <taxon>Pezizomycotina</taxon>
        <taxon>Sordariomycetes</taxon>
        <taxon>Sordariomycetidae</taxon>
        <taxon>Sordariales</taxon>
        <taxon>Sordariaceae</taxon>
        <taxon>Sordaria</taxon>
    </lineage>
</organism>
<gene>
    <name evidence="3" type="ORF">B0T20DRAFT_95979</name>
</gene>
<feature type="signal peptide" evidence="1">
    <location>
        <begin position="1"/>
        <end position="16"/>
    </location>
</feature>
<sequence length="258" mass="27164">MFTTALLALAATLTSATPHHLDHSDSQLPPTSTATGFALVANLTDPDMAHNLFLDDINHWSLRGVHVGAGQSTAVLAKPNTSSTTGSPHQIYYQNSTGGISLDDSNPFPLSIRLSGAYDTDFPTVLYLGIFFGLSTPTLSISSPAGHPRLFVSGAGVNSPEGQEATSPGSPVTNDEAPELYQRGSFVVCNETDPVYTRPQYPVRFAMASLDGTISLPSNCARIELLAECGKLRFVDGATGLEYGQDRPGSVGCFDGAI</sequence>
<keyword evidence="4" id="KW-1185">Reference proteome</keyword>
<dbReference type="Pfam" id="PF25484">
    <property type="entry name" value="DUF7907"/>
    <property type="match status" value="1"/>
</dbReference>
<evidence type="ECO:0000256" key="1">
    <source>
        <dbReference type="SAM" id="SignalP"/>
    </source>
</evidence>
<evidence type="ECO:0000313" key="3">
    <source>
        <dbReference type="EMBL" id="KAK3388478.1"/>
    </source>
</evidence>